<dbReference type="InterPro" id="IPR010044">
    <property type="entry name" value="MTAP"/>
</dbReference>
<dbReference type="STRING" id="224999.GCA_001485475_00409"/>
<feature type="binding site" evidence="3">
    <location>
        <begin position="47"/>
        <end position="48"/>
    </location>
    <ligand>
        <name>phosphate</name>
        <dbReference type="ChEBI" id="CHEBI:43474"/>
    </ligand>
</feature>
<comment type="pathway">
    <text evidence="3">Purine metabolism; purine nucleoside salvage.</text>
</comment>
<dbReference type="GO" id="GO:0006166">
    <property type="term" value="P:purine ribonucleoside salvage"/>
    <property type="evidence" value="ECO:0007669"/>
    <property type="project" value="UniProtKB-UniRule"/>
</dbReference>
<keyword evidence="1 3" id="KW-0328">Glycosyltransferase</keyword>
<dbReference type="UniPathway" id="UPA00606"/>
<dbReference type="InterPro" id="IPR035994">
    <property type="entry name" value="Nucleoside_phosphorylase_sf"/>
</dbReference>
<keyword evidence="3" id="KW-0660">Purine salvage</keyword>
<dbReference type="GO" id="GO:0019509">
    <property type="term" value="P:L-methionine salvage from methylthioadenosine"/>
    <property type="evidence" value="ECO:0007669"/>
    <property type="project" value="TreeGrafter"/>
</dbReference>
<comment type="function">
    <text evidence="3">Purine nucleoside phosphorylase involved in purine salvage.</text>
</comment>
<feature type="binding site" evidence="3">
    <location>
        <position position="181"/>
    </location>
    <ligand>
        <name>phosphate</name>
        <dbReference type="ChEBI" id="CHEBI:43474"/>
    </ligand>
</feature>
<dbReference type="HAMAP" id="MF_01963">
    <property type="entry name" value="MTAP"/>
    <property type="match status" value="1"/>
</dbReference>
<dbReference type="InterPro" id="IPR000845">
    <property type="entry name" value="Nucleoside_phosphorylase_d"/>
</dbReference>
<dbReference type="PANTHER" id="PTHR42679:SF2">
    <property type="entry name" value="S-METHYL-5'-THIOADENOSINE PHOSPHORYLASE"/>
    <property type="match status" value="1"/>
</dbReference>
<evidence type="ECO:0000313" key="6">
    <source>
        <dbReference type="Proteomes" id="UP000062160"/>
    </source>
</evidence>
<proteinExistence type="inferred from homology"/>
<comment type="caution">
    <text evidence="3">Lacks conserved residue(s) required for the propagation of feature annotation.</text>
</comment>
<keyword evidence="6" id="KW-1185">Reference proteome</keyword>
<dbReference type="GO" id="GO:0017061">
    <property type="term" value="F:S-methyl-5-thioadenosine phosphorylase activity"/>
    <property type="evidence" value="ECO:0007669"/>
    <property type="project" value="InterPro"/>
</dbReference>
<dbReference type="SUPFAM" id="SSF53167">
    <property type="entry name" value="Purine and uridine phosphorylases"/>
    <property type="match status" value="1"/>
</dbReference>
<gene>
    <name evidence="5" type="ORF">TSYNT_5254</name>
</gene>
<dbReference type="RefSeq" id="WP_059031497.1">
    <property type="nucleotide sequence ID" value="NZ_DF976999.1"/>
</dbReference>
<dbReference type="CDD" id="cd09010">
    <property type="entry name" value="MTAP_SsMTAPII_like_MTIP"/>
    <property type="match status" value="1"/>
</dbReference>
<dbReference type="PANTHER" id="PTHR42679">
    <property type="entry name" value="S-METHYL-5'-THIOADENOSINE PHOSPHORYLASE"/>
    <property type="match status" value="1"/>
</dbReference>
<dbReference type="EC" id="2.4.2.1" evidence="3"/>
<comment type="similarity">
    <text evidence="3">Belongs to the PNP/MTAP phosphorylase family. MTAP subfamily.</text>
</comment>
<dbReference type="GO" id="GO:0005829">
    <property type="term" value="C:cytosol"/>
    <property type="evidence" value="ECO:0007669"/>
    <property type="project" value="TreeGrafter"/>
</dbReference>
<protein>
    <recommendedName>
        <fullName evidence="3">Purine nucleoside phosphorylase</fullName>
        <shortName evidence="3">PNP</shortName>
        <ecNumber evidence="3">2.4.2.1</ecNumber>
    </recommendedName>
</protein>
<keyword evidence="2 3" id="KW-0808">Transferase</keyword>
<feature type="site" description="Important for substrate specificity" evidence="3">
    <location>
        <position position="162"/>
    </location>
</feature>
<evidence type="ECO:0000259" key="4">
    <source>
        <dbReference type="Pfam" id="PF01048"/>
    </source>
</evidence>
<comment type="subunit">
    <text evidence="3">Homohexamer. Dimer of a homotrimer.</text>
</comment>
<name>A0A0U9HE67_9FIRM</name>
<dbReference type="Pfam" id="PF01048">
    <property type="entry name" value="PNP_UDP_1"/>
    <property type="match status" value="1"/>
</dbReference>
<comment type="catalytic activity">
    <reaction evidence="3">
        <text>a purine D-ribonucleoside + phosphate = a purine nucleobase + alpha-D-ribose 1-phosphate</text>
        <dbReference type="Rhea" id="RHEA:19805"/>
        <dbReference type="ChEBI" id="CHEBI:26386"/>
        <dbReference type="ChEBI" id="CHEBI:43474"/>
        <dbReference type="ChEBI" id="CHEBI:57720"/>
        <dbReference type="ChEBI" id="CHEBI:142355"/>
        <dbReference type="EC" id="2.4.2.1"/>
    </reaction>
</comment>
<feature type="binding site" evidence="3">
    <location>
        <position position="180"/>
    </location>
    <ligand>
        <name>substrate</name>
    </ligand>
</feature>
<feature type="domain" description="Nucleoside phosphorylase" evidence="4">
    <location>
        <begin position="4"/>
        <end position="222"/>
    </location>
</feature>
<dbReference type="Gene3D" id="3.40.50.1580">
    <property type="entry name" value="Nucleoside phosphorylase domain"/>
    <property type="match status" value="1"/>
</dbReference>
<dbReference type="AlphaFoldDB" id="A0A0U9HE67"/>
<dbReference type="Proteomes" id="UP000062160">
    <property type="component" value="Unassembled WGS sequence"/>
</dbReference>
<evidence type="ECO:0000256" key="2">
    <source>
        <dbReference type="ARBA" id="ARBA00022679"/>
    </source>
</evidence>
<feature type="site" description="Important for substrate specificity" evidence="3">
    <location>
        <position position="215"/>
    </location>
</feature>
<organism evidence="5">
    <name type="scientific">Tepidanaerobacter syntrophicus</name>
    <dbReference type="NCBI Taxonomy" id="224999"/>
    <lineage>
        <taxon>Bacteria</taxon>
        <taxon>Bacillati</taxon>
        <taxon>Bacillota</taxon>
        <taxon>Clostridia</taxon>
        <taxon>Thermosediminibacterales</taxon>
        <taxon>Tepidanaerobacteraceae</taxon>
        <taxon>Tepidanaerobacter</taxon>
    </lineage>
</organism>
<dbReference type="OrthoDB" id="1523230at2"/>
<reference evidence="5" key="1">
    <citation type="journal article" date="2016" name="Genome Announc.">
        <title>Draft Genome Sequence of the Syntrophic Lactate-Degrading Bacterium Tepidanaerobacter syntrophicus JLT.</title>
        <authorList>
            <person name="Matsuura N."/>
            <person name="Ohashi A."/>
            <person name="Tourlousse D.M."/>
            <person name="Sekiguchi Y."/>
        </authorList>
    </citation>
    <scope>NUCLEOTIDE SEQUENCE [LARGE SCALE GENOMIC DNA]</scope>
    <source>
        <strain evidence="5">JL</strain>
    </source>
</reference>
<sequence>MEKAIIGGTGVYDIGEACSREIETEYGSVTIDVVKTKSGEEVAFLARHGKGHSVPPHLINYRANIKALKDIGVKYIYTTCAVGSCNENFAPADVVVLKDFLDFTKTRPLTFYEGGEKGVVHVAMDAPYCPNLGRKFKEYAKTMGLNIKGDAVYACTEGPRFETASEIKMYKMLGADVVGMTNVPEVVLAKELGMCYQAIGIVTNWCTGIKGDVAGHDIKGAVESNKALISEIFMTVFTEEELSQDDCKCNASLIKL</sequence>
<feature type="binding site" evidence="3">
    <location>
        <position position="9"/>
    </location>
    <ligand>
        <name>phosphate</name>
        <dbReference type="ChEBI" id="CHEBI:43474"/>
    </ligand>
</feature>
<comment type="miscellaneous">
    <text evidence="3">Although this enzyme belongs to the family of MTA phosphorylases based on sequence homology, it lacks several conserved amino acids in the substrate binding pocket that confer specificity towards MTA.</text>
</comment>
<evidence type="ECO:0000313" key="5">
    <source>
        <dbReference type="EMBL" id="GAQ24427.1"/>
    </source>
</evidence>
<accession>A0A0U9HE67</accession>
<dbReference type="EMBL" id="DF976999">
    <property type="protein sequence ID" value="GAQ24427.1"/>
    <property type="molecule type" value="Genomic_DNA"/>
</dbReference>
<evidence type="ECO:0000256" key="1">
    <source>
        <dbReference type="ARBA" id="ARBA00022676"/>
    </source>
</evidence>
<evidence type="ECO:0000256" key="3">
    <source>
        <dbReference type="HAMAP-Rule" id="MF_01963"/>
    </source>
</evidence>